<sequence>MRGMEVLAAFCPYLRILHAPNSTPQLQALRPAVGGKSSCFAAVRKTPKMSEPPSRRRYYQRRRTAAPSVVPTDSDGSQRQQGTGETWPPPRRLAP</sequence>
<feature type="region of interest" description="Disordered" evidence="1">
    <location>
        <begin position="43"/>
        <end position="95"/>
    </location>
</feature>
<dbReference type="Proteomes" id="UP000245119">
    <property type="component" value="Linkage Group LG13"/>
</dbReference>
<evidence type="ECO:0000313" key="3">
    <source>
        <dbReference type="Proteomes" id="UP000245119"/>
    </source>
</evidence>
<reference evidence="2 3" key="1">
    <citation type="submission" date="2018-04" db="EMBL/GenBank/DDBJ databases">
        <title>The genome of golden apple snail Pomacea canaliculata provides insight into stress tolerance and invasive adaptation.</title>
        <authorList>
            <person name="Liu C."/>
            <person name="Liu B."/>
            <person name="Ren Y."/>
            <person name="Zhang Y."/>
            <person name="Wang H."/>
            <person name="Li S."/>
            <person name="Jiang F."/>
            <person name="Yin L."/>
            <person name="Zhang G."/>
            <person name="Qian W."/>
            <person name="Fan W."/>
        </authorList>
    </citation>
    <scope>NUCLEOTIDE SEQUENCE [LARGE SCALE GENOMIC DNA]</scope>
    <source>
        <strain evidence="2">SZHN2017</strain>
        <tissue evidence="2">Muscle</tissue>
    </source>
</reference>
<evidence type="ECO:0000256" key="1">
    <source>
        <dbReference type="SAM" id="MobiDB-lite"/>
    </source>
</evidence>
<comment type="caution">
    <text evidence="2">The sequence shown here is derived from an EMBL/GenBank/DDBJ whole genome shotgun (WGS) entry which is preliminary data.</text>
</comment>
<dbReference type="EMBL" id="PZQS01000013">
    <property type="protein sequence ID" value="PVD19468.1"/>
    <property type="molecule type" value="Genomic_DNA"/>
</dbReference>
<gene>
    <name evidence="2" type="ORF">C0Q70_19957</name>
</gene>
<keyword evidence="3" id="KW-1185">Reference proteome</keyword>
<proteinExistence type="predicted"/>
<organism evidence="2 3">
    <name type="scientific">Pomacea canaliculata</name>
    <name type="common">Golden apple snail</name>
    <dbReference type="NCBI Taxonomy" id="400727"/>
    <lineage>
        <taxon>Eukaryota</taxon>
        <taxon>Metazoa</taxon>
        <taxon>Spiralia</taxon>
        <taxon>Lophotrochozoa</taxon>
        <taxon>Mollusca</taxon>
        <taxon>Gastropoda</taxon>
        <taxon>Caenogastropoda</taxon>
        <taxon>Architaenioglossa</taxon>
        <taxon>Ampullarioidea</taxon>
        <taxon>Ampullariidae</taxon>
        <taxon>Pomacea</taxon>
    </lineage>
</organism>
<evidence type="ECO:0000313" key="2">
    <source>
        <dbReference type="EMBL" id="PVD19468.1"/>
    </source>
</evidence>
<dbReference type="AlphaFoldDB" id="A0A2T7NE64"/>
<feature type="compositionally biased region" description="Basic residues" evidence="1">
    <location>
        <begin position="55"/>
        <end position="64"/>
    </location>
</feature>
<feature type="compositionally biased region" description="Polar residues" evidence="1">
    <location>
        <begin position="74"/>
        <end position="84"/>
    </location>
</feature>
<accession>A0A2T7NE64</accession>
<protein>
    <submittedName>
        <fullName evidence="2">Uncharacterized protein</fullName>
    </submittedName>
</protein>
<name>A0A2T7NE64_POMCA</name>